<dbReference type="EC" id="1.1.1.44" evidence="2"/>
<dbReference type="InterPro" id="IPR006115">
    <property type="entry name" value="6PGDH_NADP-bd"/>
</dbReference>
<protein>
    <submittedName>
        <fullName evidence="2">6-phosphogluconate dehydrogenase (Decarboxylating)</fullName>
        <ecNumber evidence="2">1.1.1.44</ecNumber>
    </submittedName>
</protein>
<dbReference type="AlphaFoldDB" id="A0A0B0EIM6"/>
<dbReference type="GO" id="GO:0004616">
    <property type="term" value="F:phosphogluconate dehydrogenase (decarboxylating) activity"/>
    <property type="evidence" value="ECO:0007669"/>
    <property type="project" value="UniProtKB-EC"/>
</dbReference>
<dbReference type="Pfam" id="PF03446">
    <property type="entry name" value="NAD_binding_2"/>
    <property type="match status" value="1"/>
</dbReference>
<dbReference type="Proteomes" id="UP000030652">
    <property type="component" value="Unassembled WGS sequence"/>
</dbReference>
<proteinExistence type="predicted"/>
<dbReference type="Gene3D" id="3.40.50.720">
    <property type="entry name" value="NAD(P)-binding Rossmann-like Domain"/>
    <property type="match status" value="1"/>
</dbReference>
<sequence length="121" mass="13123">MNKQVFGLIGLGVMGQNFVQNVERNGFSAAVYNRSAETTEKFIGGLAAGKNIKPSYTLKEFVSSLESPRKIMLLVKAGAPVDATIQQLIPLLAKGDLIIDGGNSFFLDTERRAKELESQGF</sequence>
<dbReference type="PANTHER" id="PTHR11811">
    <property type="entry name" value="6-PHOSPHOGLUCONATE DEHYDROGENASE"/>
    <property type="match status" value="1"/>
</dbReference>
<comment type="caution">
    <text evidence="2">The sequence shown here is derived from an EMBL/GenBank/DDBJ whole genome shotgun (WGS) entry which is preliminary data.</text>
</comment>
<dbReference type="InterPro" id="IPR006183">
    <property type="entry name" value="Pgluconate_DH"/>
</dbReference>
<organism evidence="2 3">
    <name type="scientific">Candidatus Scalindua brodae</name>
    <dbReference type="NCBI Taxonomy" id="237368"/>
    <lineage>
        <taxon>Bacteria</taxon>
        <taxon>Pseudomonadati</taxon>
        <taxon>Planctomycetota</taxon>
        <taxon>Candidatus Brocadiia</taxon>
        <taxon>Candidatus Brocadiales</taxon>
        <taxon>Candidatus Scalinduaceae</taxon>
        <taxon>Candidatus Scalindua</taxon>
    </lineage>
</organism>
<dbReference type="InterPro" id="IPR036291">
    <property type="entry name" value="NAD(P)-bd_dom_sf"/>
</dbReference>
<reference evidence="2 3" key="1">
    <citation type="submission" date="2014-10" db="EMBL/GenBank/DDBJ databases">
        <title>Draft genome of anammox bacterium scalindua brodae, obtained using differential coverage binning of sequence data from two enrichment reactors.</title>
        <authorList>
            <person name="Speth D.R."/>
            <person name="Russ L."/>
            <person name="Kartal B."/>
            <person name="Op den Camp H.J."/>
            <person name="Dutilh B.E."/>
            <person name="Jetten M.S."/>
        </authorList>
    </citation>
    <scope>NUCLEOTIDE SEQUENCE [LARGE SCALE GENOMIC DNA]</scope>
    <source>
        <strain evidence="2">RU1</strain>
    </source>
</reference>
<keyword evidence="2" id="KW-0560">Oxidoreductase</keyword>
<dbReference type="EMBL" id="JRYO01000133">
    <property type="protein sequence ID" value="KHE92434.1"/>
    <property type="molecule type" value="Genomic_DNA"/>
</dbReference>
<feature type="domain" description="6-phosphogluconate dehydrogenase NADP-binding" evidence="1">
    <location>
        <begin position="6"/>
        <end position="120"/>
    </location>
</feature>
<name>A0A0B0EIM6_9BACT</name>
<dbReference type="PRINTS" id="PR00076">
    <property type="entry name" value="6PGDHDRGNASE"/>
</dbReference>
<gene>
    <name evidence="2" type="primary">gnd_1</name>
    <name evidence="2" type="ORF">SCABRO_01807</name>
</gene>
<evidence type="ECO:0000259" key="1">
    <source>
        <dbReference type="Pfam" id="PF03446"/>
    </source>
</evidence>
<dbReference type="eggNOG" id="COG0362">
    <property type="taxonomic scope" value="Bacteria"/>
</dbReference>
<evidence type="ECO:0000313" key="2">
    <source>
        <dbReference type="EMBL" id="KHE92434.1"/>
    </source>
</evidence>
<dbReference type="SUPFAM" id="SSF51735">
    <property type="entry name" value="NAD(P)-binding Rossmann-fold domains"/>
    <property type="match status" value="1"/>
</dbReference>
<dbReference type="GO" id="GO:0050661">
    <property type="term" value="F:NADP binding"/>
    <property type="evidence" value="ECO:0007669"/>
    <property type="project" value="InterPro"/>
</dbReference>
<accession>A0A0B0EIM6</accession>
<evidence type="ECO:0000313" key="3">
    <source>
        <dbReference type="Proteomes" id="UP000030652"/>
    </source>
</evidence>
<dbReference type="PATRIC" id="fig|237368.3.peg.1962"/>